<evidence type="ECO:0000256" key="1">
    <source>
        <dbReference type="SAM" id="MobiDB-lite"/>
    </source>
</evidence>
<proteinExistence type="predicted"/>
<keyword evidence="3" id="KW-1185">Reference proteome</keyword>
<dbReference type="Proteomes" id="UP000292702">
    <property type="component" value="Unassembled WGS sequence"/>
</dbReference>
<reference evidence="2 3" key="1">
    <citation type="submission" date="2018-11" db="EMBL/GenBank/DDBJ databases">
        <title>Genome assembly of Steccherinum ochraceum LE-BIN_3174, the white-rot fungus of the Steccherinaceae family (The Residual Polyporoid clade, Polyporales, Basidiomycota).</title>
        <authorList>
            <person name="Fedorova T.V."/>
            <person name="Glazunova O.A."/>
            <person name="Landesman E.O."/>
            <person name="Moiseenko K.V."/>
            <person name="Psurtseva N.V."/>
            <person name="Savinova O.S."/>
            <person name="Shakhova N.V."/>
            <person name="Tyazhelova T.V."/>
            <person name="Vasina D.V."/>
        </authorList>
    </citation>
    <scope>NUCLEOTIDE SEQUENCE [LARGE SCALE GENOMIC DNA]</scope>
    <source>
        <strain evidence="2 3">LE-BIN_3174</strain>
    </source>
</reference>
<feature type="non-terminal residue" evidence="2">
    <location>
        <position position="1"/>
    </location>
</feature>
<comment type="caution">
    <text evidence="2">The sequence shown here is derived from an EMBL/GenBank/DDBJ whole genome shotgun (WGS) entry which is preliminary data.</text>
</comment>
<protein>
    <submittedName>
        <fullName evidence="2">Uncharacterized protein</fullName>
    </submittedName>
</protein>
<feature type="compositionally biased region" description="Basic and acidic residues" evidence="1">
    <location>
        <begin position="177"/>
        <end position="189"/>
    </location>
</feature>
<dbReference type="OrthoDB" id="2563155at2759"/>
<accession>A0A4R0RQ38</accession>
<gene>
    <name evidence="2" type="ORF">EIP91_002033</name>
</gene>
<sequence>ELETHLGGPASTLTLVRARMQSQGGPMADSPPHLIDPPVSSESALPELATSIEGELAPKIEVAPTPVRPEDLELLAIVLFKDQHPDWTSKPPRIFCKSNLDVLRNPATTDQTQSFPTFEQVPFGHKANLFEFSGYYRISGIKWLKPQSQELVDYLDKKFNPQPTSSGRSKGFWKQSTPRERSSESWRESLGREWAVVELKKDNTKKNSPF</sequence>
<name>A0A4R0RQ38_9APHY</name>
<evidence type="ECO:0000313" key="2">
    <source>
        <dbReference type="EMBL" id="TCD65918.1"/>
    </source>
</evidence>
<organism evidence="2 3">
    <name type="scientific">Steccherinum ochraceum</name>
    <dbReference type="NCBI Taxonomy" id="92696"/>
    <lineage>
        <taxon>Eukaryota</taxon>
        <taxon>Fungi</taxon>
        <taxon>Dikarya</taxon>
        <taxon>Basidiomycota</taxon>
        <taxon>Agaricomycotina</taxon>
        <taxon>Agaricomycetes</taxon>
        <taxon>Polyporales</taxon>
        <taxon>Steccherinaceae</taxon>
        <taxon>Steccherinum</taxon>
    </lineage>
</organism>
<feature type="region of interest" description="Disordered" evidence="1">
    <location>
        <begin position="160"/>
        <end position="189"/>
    </location>
</feature>
<dbReference type="EMBL" id="RWJN01000158">
    <property type="protein sequence ID" value="TCD65918.1"/>
    <property type="molecule type" value="Genomic_DNA"/>
</dbReference>
<evidence type="ECO:0000313" key="3">
    <source>
        <dbReference type="Proteomes" id="UP000292702"/>
    </source>
</evidence>
<dbReference type="AlphaFoldDB" id="A0A4R0RQ38"/>